<dbReference type="PANTHER" id="PTHR42695">
    <property type="entry name" value="GLUTAMINE AMIDOTRANSFERASE YLR126C-RELATED"/>
    <property type="match status" value="1"/>
</dbReference>
<sequence length="227" mass="24861">MKIGILQTGHAPDAIIGETGDYDQLFERLLGGHGFDFETWAVVDNVPLPGPEAADGWLITGSRHGAYEDHPWIPPLEALIRRIRASGRPMIGVCFGHQIIAQALGGKVEKFSGGWAVGRQVYDYGGRRVAVNAWHQDQVTRLPEGAKILGGNAFAPHAILGYGDTIWTCQPHPEFDSDFIAGLLKHRAPGNVPQPLIDEATARLPEPTDRLEVGEEMARFFLQERVA</sequence>
<dbReference type="Pfam" id="PF00117">
    <property type="entry name" value="GATase"/>
    <property type="match status" value="1"/>
</dbReference>
<proteinExistence type="predicted"/>
<reference evidence="2 3" key="1">
    <citation type="submission" date="2013-04" db="EMBL/GenBank/DDBJ databases">
        <title>Oceanicola sp. 22II1-22F33 Genome Sequencing.</title>
        <authorList>
            <person name="Lai Q."/>
            <person name="Li G."/>
            <person name="Shao Z."/>
        </authorList>
    </citation>
    <scope>NUCLEOTIDE SEQUENCE [LARGE SCALE GENOMIC DNA]</scope>
    <source>
        <strain evidence="2 3">22II1-22F33</strain>
    </source>
</reference>
<dbReference type="InterPro" id="IPR044992">
    <property type="entry name" value="ChyE-like"/>
</dbReference>
<organism evidence="2 3">
    <name type="scientific">Marinibacterium profundimaris</name>
    <dbReference type="NCBI Taxonomy" id="1679460"/>
    <lineage>
        <taxon>Bacteria</taxon>
        <taxon>Pseudomonadati</taxon>
        <taxon>Pseudomonadota</taxon>
        <taxon>Alphaproteobacteria</taxon>
        <taxon>Rhodobacterales</taxon>
        <taxon>Paracoccaceae</taxon>
        <taxon>Marinibacterium</taxon>
    </lineage>
</organism>
<comment type="caution">
    <text evidence="2">The sequence shown here is derived from an EMBL/GenBank/DDBJ whole genome shotgun (WGS) entry which is preliminary data.</text>
</comment>
<dbReference type="EMBL" id="AQQR01000006">
    <property type="protein sequence ID" value="OWU72576.1"/>
    <property type="molecule type" value="Genomic_DNA"/>
</dbReference>
<name>A0A225NGH7_9RHOB</name>
<dbReference type="CDD" id="cd01741">
    <property type="entry name" value="GATase1_1"/>
    <property type="match status" value="1"/>
</dbReference>
<dbReference type="AlphaFoldDB" id="A0A225NGH7"/>
<dbReference type="PROSITE" id="PS51273">
    <property type="entry name" value="GATASE_TYPE_1"/>
    <property type="match status" value="1"/>
</dbReference>
<protein>
    <submittedName>
        <fullName evidence="2">Glutamine amidotransferase</fullName>
    </submittedName>
</protein>
<evidence type="ECO:0000313" key="2">
    <source>
        <dbReference type="EMBL" id="OWU72576.1"/>
    </source>
</evidence>
<dbReference type="RefSeq" id="WP_088650891.1">
    <property type="nucleotide sequence ID" value="NZ_AQQR01000006.1"/>
</dbReference>
<accession>A0A225NGH7</accession>
<dbReference type="SUPFAM" id="SSF52317">
    <property type="entry name" value="Class I glutamine amidotransferase-like"/>
    <property type="match status" value="1"/>
</dbReference>
<evidence type="ECO:0000259" key="1">
    <source>
        <dbReference type="Pfam" id="PF00117"/>
    </source>
</evidence>
<dbReference type="PANTHER" id="PTHR42695:SF5">
    <property type="entry name" value="GLUTAMINE AMIDOTRANSFERASE YLR126C-RELATED"/>
    <property type="match status" value="1"/>
</dbReference>
<keyword evidence="2" id="KW-0808">Transferase</keyword>
<evidence type="ECO:0000313" key="3">
    <source>
        <dbReference type="Proteomes" id="UP000215377"/>
    </source>
</evidence>
<feature type="domain" description="Glutamine amidotransferase" evidence="1">
    <location>
        <begin position="76"/>
        <end position="177"/>
    </location>
</feature>
<gene>
    <name evidence="2" type="ORF">ATO3_16000</name>
</gene>
<dbReference type="InterPro" id="IPR017926">
    <property type="entry name" value="GATASE"/>
</dbReference>
<dbReference type="GO" id="GO:0016740">
    <property type="term" value="F:transferase activity"/>
    <property type="evidence" value="ECO:0007669"/>
    <property type="project" value="UniProtKB-KW"/>
</dbReference>
<dbReference type="InterPro" id="IPR029062">
    <property type="entry name" value="Class_I_gatase-like"/>
</dbReference>
<dbReference type="Gene3D" id="3.40.50.880">
    <property type="match status" value="1"/>
</dbReference>
<keyword evidence="3" id="KW-1185">Reference proteome</keyword>
<dbReference type="Proteomes" id="UP000215377">
    <property type="component" value="Unassembled WGS sequence"/>
</dbReference>
<keyword evidence="2" id="KW-0315">Glutamine amidotransferase</keyword>
<dbReference type="OrthoDB" id="7365442at2"/>
<dbReference type="GO" id="GO:0005829">
    <property type="term" value="C:cytosol"/>
    <property type="evidence" value="ECO:0007669"/>
    <property type="project" value="TreeGrafter"/>
</dbReference>